<dbReference type="InterPro" id="IPR014746">
    <property type="entry name" value="Gln_synth/guanido_kin_cat_dom"/>
</dbReference>
<evidence type="ECO:0000256" key="3">
    <source>
        <dbReference type="PROSITE-ProRule" id="PRU01331"/>
    </source>
</evidence>
<evidence type="ECO:0000313" key="8">
    <source>
        <dbReference type="Proteomes" id="UP001314903"/>
    </source>
</evidence>
<accession>A0ABS4KH17</accession>
<feature type="domain" description="GS catalytic" evidence="6">
    <location>
        <begin position="138"/>
        <end position="561"/>
    </location>
</feature>
<dbReference type="Proteomes" id="UP001314903">
    <property type="component" value="Unassembled WGS sequence"/>
</dbReference>
<reference evidence="7 8" key="1">
    <citation type="submission" date="2021-03" db="EMBL/GenBank/DDBJ databases">
        <title>Genomic Encyclopedia of Type Strains, Phase IV (KMG-IV): sequencing the most valuable type-strain genomes for metagenomic binning, comparative biology and taxonomic classification.</title>
        <authorList>
            <person name="Goeker M."/>
        </authorList>
    </citation>
    <scope>NUCLEOTIDE SEQUENCE [LARGE SCALE GENOMIC DNA]</scope>
    <source>
        <strain evidence="7 8">DSM 27512</strain>
    </source>
</reference>
<dbReference type="InterPro" id="IPR008146">
    <property type="entry name" value="Gln_synth_cat_dom"/>
</dbReference>
<keyword evidence="5" id="KW-0175">Coiled coil</keyword>
<proteinExistence type="inferred from homology"/>
<evidence type="ECO:0000256" key="2">
    <source>
        <dbReference type="ARBA" id="ARBA00012937"/>
    </source>
</evidence>
<dbReference type="Gene3D" id="3.30.590.10">
    <property type="entry name" value="Glutamine synthetase/guanido kinase, catalytic domain"/>
    <property type="match status" value="1"/>
</dbReference>
<dbReference type="Pfam" id="PF00120">
    <property type="entry name" value="Gln-synt_C"/>
    <property type="match status" value="1"/>
</dbReference>
<comment type="similarity">
    <text evidence="1 3 4">Belongs to the glutamine synthetase family.</text>
</comment>
<dbReference type="SUPFAM" id="SSF55931">
    <property type="entry name" value="Glutamine synthetase/guanido kinase"/>
    <property type="match status" value="1"/>
</dbReference>
<evidence type="ECO:0000256" key="1">
    <source>
        <dbReference type="ARBA" id="ARBA00009897"/>
    </source>
</evidence>
<evidence type="ECO:0000256" key="5">
    <source>
        <dbReference type="SAM" id="Coils"/>
    </source>
</evidence>
<gene>
    <name evidence="7" type="ORF">J2Z35_000844</name>
</gene>
<sequence>MPIKNKILPLEELLYVIKKDEHSHEEIKTLLNKHPQIKFVSLAGLDLRGNATDERIPIELMLEDLEDFLRLGIQTDGSSVVLHNIATLNDAKVIILPDIDCNWYVDYNFSNIDVNTGLPIGTLVIPSFLIHNNKMVCSRSILKKSIKRFKKECKNILNENPHLKEELGIKSEDEIKEIHMTSATELEFWVQTPEDKADEEKLSTSQTLKEQYWKRTEGTVRTAMEKALLMMSKYGFEPEMGHKEVGGVRSTISVTGTQNHIMEQLEIDWKYSDSMQCADNEHFIKQLVMDVFNNHGLEVTFLAKPIEGVAGSGEHTHIGIMAELQNGKKVNVFSHKDFDKRYMSSIGFASLMGILKNYEVINPFVTSTNDALNRLKPGFEAPICIVSSIGHTADFPSRNRSILIGLIKDMENPFATRFELRAPNPNSNTYLVLATCYQSILDGVETICPKLSLDEIEKEFSKEAGEEGYYLEKDRQYRSEEDVFEHYNQAQRNSLFGTPPSTVYENVRALDDYPEKLEVLLKADVFTKPIIDSYKTATIDIWSNELKGRIIEDNMTLIRNLTKIHDDEISDLDIVNWNRLNLLKWDLMKDSVDKKSLFTLLREAIYEEDFAKASEYQILMNEKIKELKILYSNYKKNLF</sequence>
<evidence type="ECO:0000313" key="7">
    <source>
        <dbReference type="EMBL" id="MBP2027052.1"/>
    </source>
</evidence>
<dbReference type="GO" id="GO:0004356">
    <property type="term" value="F:glutamine synthetase activity"/>
    <property type="evidence" value="ECO:0007669"/>
    <property type="project" value="UniProtKB-EC"/>
</dbReference>
<keyword evidence="7" id="KW-0436">Ligase</keyword>
<feature type="coiled-coil region" evidence="5">
    <location>
        <begin position="139"/>
        <end position="166"/>
    </location>
</feature>
<evidence type="ECO:0000256" key="4">
    <source>
        <dbReference type="RuleBase" id="RU000384"/>
    </source>
</evidence>
<organism evidence="7 8">
    <name type="scientific">Acetoanaerobium pronyense</name>
    <dbReference type="NCBI Taxonomy" id="1482736"/>
    <lineage>
        <taxon>Bacteria</taxon>
        <taxon>Bacillati</taxon>
        <taxon>Bacillota</taxon>
        <taxon>Clostridia</taxon>
        <taxon>Peptostreptococcales</taxon>
        <taxon>Filifactoraceae</taxon>
        <taxon>Acetoanaerobium</taxon>
    </lineage>
</organism>
<comment type="caution">
    <text evidence="7">The sequence shown here is derived from an EMBL/GenBank/DDBJ whole genome shotgun (WGS) entry which is preliminary data.</text>
</comment>
<name>A0ABS4KH17_9FIRM</name>
<dbReference type="RefSeq" id="WP_209659707.1">
    <property type="nucleotide sequence ID" value="NZ_JAGGLI010000006.1"/>
</dbReference>
<evidence type="ECO:0000259" key="6">
    <source>
        <dbReference type="PROSITE" id="PS51987"/>
    </source>
</evidence>
<dbReference type="PANTHER" id="PTHR43407">
    <property type="entry name" value="GLUTAMINE SYNTHETASE"/>
    <property type="match status" value="1"/>
</dbReference>
<dbReference type="PANTHER" id="PTHR43407:SF1">
    <property type="entry name" value="LENGSIN"/>
    <property type="match status" value="1"/>
</dbReference>
<dbReference type="EMBL" id="JAGGLI010000006">
    <property type="protein sequence ID" value="MBP2027052.1"/>
    <property type="molecule type" value="Genomic_DNA"/>
</dbReference>
<protein>
    <recommendedName>
        <fullName evidence="2">glutamine synthetase</fullName>
        <ecNumber evidence="2">6.3.1.2</ecNumber>
    </recommendedName>
</protein>
<keyword evidence="8" id="KW-1185">Reference proteome</keyword>
<dbReference type="PROSITE" id="PS51987">
    <property type="entry name" value="GS_CATALYTIC"/>
    <property type="match status" value="1"/>
</dbReference>
<dbReference type="EC" id="6.3.1.2" evidence="2"/>
<dbReference type="SMART" id="SM01230">
    <property type="entry name" value="Gln-synt_C"/>
    <property type="match status" value="1"/>
</dbReference>